<dbReference type="Gene3D" id="1.20.1250.20">
    <property type="entry name" value="MFS general substrate transporter like domains"/>
    <property type="match status" value="1"/>
</dbReference>
<dbReference type="EMBL" id="CAJNJA010028730">
    <property type="protein sequence ID" value="CAE7610727.1"/>
    <property type="molecule type" value="Genomic_DNA"/>
</dbReference>
<feature type="transmembrane region" description="Helical" evidence="1">
    <location>
        <begin position="85"/>
        <end position="106"/>
    </location>
</feature>
<evidence type="ECO:0000256" key="2">
    <source>
        <dbReference type="SAM" id="SignalP"/>
    </source>
</evidence>
<protein>
    <recommendedName>
        <fullName evidence="5">Major facilitator superfamily (MFS) profile domain-containing protein</fullName>
    </recommendedName>
</protein>
<name>A0A812VA07_9DINO</name>
<organism evidence="3 4">
    <name type="scientific">Symbiodinium necroappetens</name>
    <dbReference type="NCBI Taxonomy" id="1628268"/>
    <lineage>
        <taxon>Eukaryota</taxon>
        <taxon>Sar</taxon>
        <taxon>Alveolata</taxon>
        <taxon>Dinophyceae</taxon>
        <taxon>Suessiales</taxon>
        <taxon>Symbiodiniaceae</taxon>
        <taxon>Symbiodinium</taxon>
    </lineage>
</organism>
<keyword evidence="1" id="KW-0472">Membrane</keyword>
<dbReference type="InterPro" id="IPR036259">
    <property type="entry name" value="MFS_trans_sf"/>
</dbReference>
<gene>
    <name evidence="3" type="ORF">SNEC2469_LOCUS17376</name>
</gene>
<dbReference type="AlphaFoldDB" id="A0A812VA07"/>
<proteinExistence type="predicted"/>
<evidence type="ECO:0000256" key="1">
    <source>
        <dbReference type="SAM" id="Phobius"/>
    </source>
</evidence>
<evidence type="ECO:0008006" key="5">
    <source>
        <dbReference type="Google" id="ProtNLM"/>
    </source>
</evidence>
<dbReference type="Proteomes" id="UP000601435">
    <property type="component" value="Unassembled WGS sequence"/>
</dbReference>
<dbReference type="OrthoDB" id="430328at2759"/>
<keyword evidence="4" id="KW-1185">Reference proteome</keyword>
<dbReference type="Pfam" id="PF07690">
    <property type="entry name" value="MFS_1"/>
    <property type="match status" value="1"/>
</dbReference>
<evidence type="ECO:0000313" key="3">
    <source>
        <dbReference type="EMBL" id="CAE7610727.1"/>
    </source>
</evidence>
<comment type="caution">
    <text evidence="3">The sequence shown here is derived from an EMBL/GenBank/DDBJ whole genome shotgun (WGS) entry which is preliminary data.</text>
</comment>
<evidence type="ECO:0000313" key="4">
    <source>
        <dbReference type="Proteomes" id="UP000601435"/>
    </source>
</evidence>
<keyword evidence="1" id="KW-1133">Transmembrane helix</keyword>
<accession>A0A812VA07</accession>
<keyword evidence="1" id="KW-0812">Transmembrane</keyword>
<feature type="transmembrane region" description="Helical" evidence="1">
    <location>
        <begin position="112"/>
        <end position="132"/>
    </location>
</feature>
<keyword evidence="2" id="KW-0732">Signal</keyword>
<dbReference type="InterPro" id="IPR011701">
    <property type="entry name" value="MFS"/>
</dbReference>
<feature type="non-terminal residue" evidence="3">
    <location>
        <position position="1"/>
    </location>
</feature>
<reference evidence="3" key="1">
    <citation type="submission" date="2021-02" db="EMBL/GenBank/DDBJ databases">
        <authorList>
            <person name="Dougan E. K."/>
            <person name="Rhodes N."/>
            <person name="Thang M."/>
            <person name="Chan C."/>
        </authorList>
    </citation>
    <scope>NUCLEOTIDE SEQUENCE</scope>
</reference>
<feature type="transmembrane region" description="Helical" evidence="1">
    <location>
        <begin position="55"/>
        <end position="78"/>
    </location>
</feature>
<feature type="signal peptide" evidence="2">
    <location>
        <begin position="1"/>
        <end position="18"/>
    </location>
</feature>
<dbReference type="GO" id="GO:0022857">
    <property type="term" value="F:transmembrane transporter activity"/>
    <property type="evidence" value="ECO:0007669"/>
    <property type="project" value="InterPro"/>
</dbReference>
<dbReference type="SUPFAM" id="SSF103473">
    <property type="entry name" value="MFS general substrate transporter"/>
    <property type="match status" value="1"/>
</dbReference>
<sequence>MTLGVGAASLATATAVFALLPETHRGYRDKRPLRGVGDTLRSWSPILRGQQFRSILSFGWCYNAAFWGAMALLPLVYVDLSLSPSVVGGLSTFNAIISLAVTPVVARSADHLGKMAVVLPGAIVYGAGLILVPHVSSLLELLPVLAAMQVGACMCAQAQMHAMDLAPVKDRAK</sequence>
<feature type="chain" id="PRO_5032689978" description="Major facilitator superfamily (MFS) profile domain-containing protein" evidence="2">
    <location>
        <begin position="19"/>
        <end position="173"/>
    </location>
</feature>